<evidence type="ECO:0000313" key="8">
    <source>
        <dbReference type="Proteomes" id="UP000823850"/>
    </source>
</evidence>
<dbReference type="InterPro" id="IPR033740">
    <property type="entry name" value="Pept_M24B"/>
</dbReference>
<evidence type="ECO:0000259" key="5">
    <source>
        <dbReference type="Pfam" id="PF01321"/>
    </source>
</evidence>
<dbReference type="CDD" id="cd01085">
    <property type="entry name" value="APP"/>
    <property type="match status" value="1"/>
</dbReference>
<dbReference type="Gene3D" id="3.40.350.10">
    <property type="entry name" value="Creatinase/prolidase N-terminal domain"/>
    <property type="match status" value="2"/>
</dbReference>
<evidence type="ECO:0000259" key="4">
    <source>
        <dbReference type="Pfam" id="PF00557"/>
    </source>
</evidence>
<dbReference type="GO" id="GO:0046872">
    <property type="term" value="F:metal ion binding"/>
    <property type="evidence" value="ECO:0007669"/>
    <property type="project" value="UniProtKB-KW"/>
</dbReference>
<dbReference type="PANTHER" id="PTHR43763:SF6">
    <property type="entry name" value="XAA-PRO AMINOPEPTIDASE 1"/>
    <property type="match status" value="1"/>
</dbReference>
<evidence type="ECO:0000313" key="7">
    <source>
        <dbReference type="EMBL" id="HJD39113.1"/>
    </source>
</evidence>
<gene>
    <name evidence="7" type="ORF">H9913_03730</name>
</gene>
<reference evidence="7" key="1">
    <citation type="journal article" date="2021" name="PeerJ">
        <title>Extensive microbial diversity within the chicken gut microbiome revealed by metagenomics and culture.</title>
        <authorList>
            <person name="Gilroy R."/>
            <person name="Ravi A."/>
            <person name="Getino M."/>
            <person name="Pursley I."/>
            <person name="Horton D.L."/>
            <person name="Alikhan N.F."/>
            <person name="Baker D."/>
            <person name="Gharbi K."/>
            <person name="Hall N."/>
            <person name="Watson M."/>
            <person name="Adriaenssens E.M."/>
            <person name="Foster-Nyarko E."/>
            <person name="Jarju S."/>
            <person name="Secka A."/>
            <person name="Antonio M."/>
            <person name="Oren A."/>
            <person name="Chaudhuri R.R."/>
            <person name="La Ragione R."/>
            <person name="Hildebrand F."/>
            <person name="Pallen M.J."/>
        </authorList>
    </citation>
    <scope>NUCLEOTIDE SEQUENCE</scope>
    <source>
        <strain evidence="7">ChiW19-6364</strain>
    </source>
</reference>
<dbReference type="FunFam" id="3.90.230.10:FF:000009">
    <property type="entry name" value="xaa-Pro aminopeptidase 2"/>
    <property type="match status" value="1"/>
</dbReference>
<dbReference type="GO" id="GO:0070006">
    <property type="term" value="F:metalloaminopeptidase activity"/>
    <property type="evidence" value="ECO:0007669"/>
    <property type="project" value="InterPro"/>
</dbReference>
<dbReference type="Pfam" id="PF01321">
    <property type="entry name" value="Creatinase_N"/>
    <property type="match status" value="1"/>
</dbReference>
<dbReference type="Pfam" id="PF16189">
    <property type="entry name" value="Creatinase_N_2"/>
    <property type="match status" value="1"/>
</dbReference>
<dbReference type="SUPFAM" id="SSF53092">
    <property type="entry name" value="Creatinase/prolidase N-terminal domain"/>
    <property type="match status" value="1"/>
</dbReference>
<dbReference type="InterPro" id="IPR032416">
    <property type="entry name" value="Peptidase_M24_C"/>
</dbReference>
<dbReference type="InterPro" id="IPR036005">
    <property type="entry name" value="Creatinase/aminopeptidase-like"/>
</dbReference>
<dbReference type="SUPFAM" id="SSF55920">
    <property type="entry name" value="Creatinase/aminopeptidase"/>
    <property type="match status" value="1"/>
</dbReference>
<dbReference type="Pfam" id="PF16188">
    <property type="entry name" value="Peptidase_M24_C"/>
    <property type="match status" value="1"/>
</dbReference>
<dbReference type="Proteomes" id="UP000823850">
    <property type="component" value="Unassembled WGS sequence"/>
</dbReference>
<dbReference type="AlphaFoldDB" id="A0A9D2R9P2"/>
<sequence length="602" mass="68203">MNVNQERIAKLQQEMKAAGIDLYLVPTADFHQSEYVGDYFKARAWLSGFTGSAGTLIVTKDQACLWTDGRYFIQAAKQLSGTGVTLMKMGEEGVPTVEEFIEANLPQKGCMGCDGRTISVAEGRKYEELLNKKEGTLKCQDDLAGKIWSDRPQMSKEPVYVLNVKYAGETREDKISRVREEMKKAGAQVHVLSSLDDIVWLLNIRGNDIEYNPVVLSYVILTMDQVHFYVQEEAVPDQVREELEKAGAVLHPYFQIYEDVKKLDPSYKVMLEEQCTNYALYKNIPEGTEVIFQPNPAAVFKGNKNPVEMENLKIAHVKDARAMCRFIYWLKKNVPGGEVTEYSASMESRKFRMEDPDCLDLSFETICAYGPNAAMCHYAPTETDFAKVEPKGFFLIDSGGQYWQGTTDITRTIAVGELTREQKEHFTLVLQGHIRLAMAKFQQGCSGANLDILVRGPLWAKGLDFNHGTGHGVGYLLNVHEGPQNINWKIHTSGGRRGNATPLEEGMLTSDEPGLYLEGKYGIRTENLLLCRKAEKNEYGQFMEFETVTLVPYEREAILPEMLTREELEWLNHYHKKVYETIGPLLNEEERNWLKEATAEIG</sequence>
<comment type="caution">
    <text evidence="7">The sequence shown here is derived from an EMBL/GenBank/DDBJ whole genome shotgun (WGS) entry which is preliminary data.</text>
</comment>
<evidence type="ECO:0000256" key="1">
    <source>
        <dbReference type="ARBA" id="ARBA00008766"/>
    </source>
</evidence>
<dbReference type="PANTHER" id="PTHR43763">
    <property type="entry name" value="XAA-PRO AMINOPEPTIDASE 1"/>
    <property type="match status" value="1"/>
</dbReference>
<dbReference type="InterPro" id="IPR029149">
    <property type="entry name" value="Creatin/AminoP/Spt16_N"/>
</dbReference>
<proteinExistence type="inferred from homology"/>
<name>A0A9D2R9P2_9FIRM</name>
<dbReference type="Pfam" id="PF00557">
    <property type="entry name" value="Peptidase_M24"/>
    <property type="match status" value="1"/>
</dbReference>
<keyword evidence="7" id="KW-0031">Aminopeptidase</keyword>
<dbReference type="EMBL" id="DWUX01000069">
    <property type="protein sequence ID" value="HJD39113.1"/>
    <property type="molecule type" value="Genomic_DNA"/>
</dbReference>
<dbReference type="InterPro" id="IPR050422">
    <property type="entry name" value="X-Pro_aminopeptidase_P"/>
</dbReference>
<dbReference type="FunFam" id="3.40.350.10:FF:000003">
    <property type="entry name" value="Xaa-pro aminopeptidase P"/>
    <property type="match status" value="1"/>
</dbReference>
<dbReference type="Gene3D" id="3.90.230.10">
    <property type="entry name" value="Creatinase/methionine aminopeptidase superfamily"/>
    <property type="match status" value="1"/>
</dbReference>
<feature type="domain" description="Peptidase M24" evidence="4">
    <location>
        <begin position="310"/>
        <end position="532"/>
    </location>
</feature>
<comment type="similarity">
    <text evidence="1">Belongs to the peptidase M24B family.</text>
</comment>
<evidence type="ECO:0000256" key="3">
    <source>
        <dbReference type="ARBA" id="ARBA00022801"/>
    </source>
</evidence>
<dbReference type="InterPro" id="IPR000994">
    <property type="entry name" value="Pept_M24"/>
</dbReference>
<feature type="domain" description="Peptidase M24 C-terminal" evidence="6">
    <location>
        <begin position="541"/>
        <end position="601"/>
    </location>
</feature>
<accession>A0A9D2R9P2</accession>
<keyword evidence="7" id="KW-0645">Protease</keyword>
<protein>
    <submittedName>
        <fullName evidence="7">Aminopeptidase P family protein</fullName>
    </submittedName>
</protein>
<dbReference type="GO" id="GO:0005737">
    <property type="term" value="C:cytoplasm"/>
    <property type="evidence" value="ECO:0007669"/>
    <property type="project" value="UniProtKB-ARBA"/>
</dbReference>
<keyword evidence="3" id="KW-0378">Hydrolase</keyword>
<evidence type="ECO:0000259" key="6">
    <source>
        <dbReference type="Pfam" id="PF16188"/>
    </source>
</evidence>
<dbReference type="InterPro" id="IPR000587">
    <property type="entry name" value="Creatinase_N"/>
</dbReference>
<evidence type="ECO:0000256" key="2">
    <source>
        <dbReference type="ARBA" id="ARBA00022723"/>
    </source>
</evidence>
<keyword evidence="2" id="KW-0479">Metal-binding</keyword>
<reference evidence="7" key="2">
    <citation type="submission" date="2021-04" db="EMBL/GenBank/DDBJ databases">
        <authorList>
            <person name="Gilroy R."/>
        </authorList>
    </citation>
    <scope>NUCLEOTIDE SEQUENCE</scope>
    <source>
        <strain evidence="7">ChiW19-6364</strain>
    </source>
</reference>
<feature type="domain" description="Creatinase N-terminal" evidence="5">
    <location>
        <begin position="7"/>
        <end position="133"/>
    </location>
</feature>
<organism evidence="7 8">
    <name type="scientific">Candidatus Blautia stercoripullorum</name>
    <dbReference type="NCBI Taxonomy" id="2838502"/>
    <lineage>
        <taxon>Bacteria</taxon>
        <taxon>Bacillati</taxon>
        <taxon>Bacillota</taxon>
        <taxon>Clostridia</taxon>
        <taxon>Lachnospirales</taxon>
        <taxon>Lachnospiraceae</taxon>
        <taxon>Blautia</taxon>
    </lineage>
</organism>